<protein>
    <recommendedName>
        <fullName evidence="7">Ribosomal RNA small subunit methyltransferase H</fullName>
        <ecNumber evidence="7">2.1.1.199</ecNumber>
    </recommendedName>
    <alternativeName>
        <fullName evidence="7">16S rRNA m(4)C1402 methyltransferase</fullName>
    </alternativeName>
    <alternativeName>
        <fullName evidence="7">rRNA (cytosine-N(4)-)-methyltransferase RsmH</fullName>
    </alternativeName>
</protein>
<keyword evidence="5 7" id="KW-0808">Transferase</keyword>
<dbReference type="GO" id="GO:0070475">
    <property type="term" value="P:rRNA base methylation"/>
    <property type="evidence" value="ECO:0007669"/>
    <property type="project" value="UniProtKB-UniRule"/>
</dbReference>
<dbReference type="HAMAP" id="MF_01007">
    <property type="entry name" value="16SrRNA_methyltr_H"/>
    <property type="match status" value="1"/>
</dbReference>
<dbReference type="RefSeq" id="WP_103921860.1">
    <property type="nucleotide sequence ID" value="NZ_FMSV02000548.1"/>
</dbReference>
<gene>
    <name evidence="7 9" type="primary">rsmH</name>
    <name evidence="9" type="ORF">MBHS_04200</name>
</gene>
<evidence type="ECO:0000313" key="9">
    <source>
        <dbReference type="EMBL" id="SEH08309.1"/>
    </source>
</evidence>
<dbReference type="InterPro" id="IPR002903">
    <property type="entry name" value="RsmH"/>
</dbReference>
<evidence type="ECO:0000256" key="2">
    <source>
        <dbReference type="ARBA" id="ARBA00022490"/>
    </source>
</evidence>
<dbReference type="NCBIfam" id="TIGR00006">
    <property type="entry name" value="16S rRNA (cytosine(1402)-N(4))-methyltransferase RsmH"/>
    <property type="match status" value="1"/>
</dbReference>
<dbReference type="GO" id="GO:0071424">
    <property type="term" value="F:rRNA (cytosine-N4-)-methyltransferase activity"/>
    <property type="evidence" value="ECO:0007669"/>
    <property type="project" value="UniProtKB-UniRule"/>
</dbReference>
<keyword evidence="3 7" id="KW-0698">rRNA processing</keyword>
<dbReference type="GO" id="GO:0005737">
    <property type="term" value="C:cytoplasm"/>
    <property type="evidence" value="ECO:0007669"/>
    <property type="project" value="UniProtKB-SubCell"/>
</dbReference>
<dbReference type="SUPFAM" id="SSF81799">
    <property type="entry name" value="Putative methyltransferase TM0872, insert domain"/>
    <property type="match status" value="1"/>
</dbReference>
<evidence type="ECO:0000256" key="5">
    <source>
        <dbReference type="ARBA" id="ARBA00022679"/>
    </source>
</evidence>
<evidence type="ECO:0000256" key="1">
    <source>
        <dbReference type="ARBA" id="ARBA00010396"/>
    </source>
</evidence>
<dbReference type="PANTHER" id="PTHR11265">
    <property type="entry name" value="S-ADENOSYL-METHYLTRANSFERASE MRAW"/>
    <property type="match status" value="1"/>
</dbReference>
<keyword evidence="2 7" id="KW-0963">Cytoplasm</keyword>
<dbReference type="Gene3D" id="3.40.50.150">
    <property type="entry name" value="Vaccinia Virus protein VP39"/>
    <property type="match status" value="1"/>
</dbReference>
<dbReference type="Proteomes" id="UP000236724">
    <property type="component" value="Unassembled WGS sequence"/>
</dbReference>
<dbReference type="EC" id="2.1.1.199" evidence="7"/>
<dbReference type="PANTHER" id="PTHR11265:SF0">
    <property type="entry name" value="12S RRNA N4-METHYLCYTIDINE METHYLTRANSFERASE"/>
    <property type="match status" value="1"/>
</dbReference>
<dbReference type="AlphaFoldDB" id="A0A1H6FG41"/>
<feature type="binding site" evidence="7">
    <location>
        <begin position="36"/>
        <end position="38"/>
    </location>
    <ligand>
        <name>S-adenosyl-L-methionine</name>
        <dbReference type="ChEBI" id="CHEBI:59789"/>
    </ligand>
</feature>
<dbReference type="EMBL" id="FMSV02000548">
    <property type="protein sequence ID" value="SEH08309.1"/>
    <property type="molecule type" value="Genomic_DNA"/>
</dbReference>
<dbReference type="InterPro" id="IPR029063">
    <property type="entry name" value="SAM-dependent_MTases_sf"/>
</dbReference>
<reference evidence="9 10" key="1">
    <citation type="submission" date="2016-10" db="EMBL/GenBank/DDBJ databases">
        <authorList>
            <person name="de Groot N.N."/>
        </authorList>
    </citation>
    <scope>NUCLEOTIDE SEQUENCE [LARGE SCALE GENOMIC DNA]</scope>
    <source>
        <strain evidence="9">MBHS1</strain>
    </source>
</reference>
<keyword evidence="4 7" id="KW-0489">Methyltransferase</keyword>
<dbReference type="OrthoDB" id="9806637at2"/>
<dbReference type="Pfam" id="PF01795">
    <property type="entry name" value="Methyltransf_5"/>
    <property type="match status" value="1"/>
</dbReference>
<feature type="binding site" evidence="7">
    <location>
        <position position="111"/>
    </location>
    <ligand>
        <name>S-adenosyl-L-methionine</name>
        <dbReference type="ChEBI" id="CHEBI:59789"/>
    </ligand>
</feature>
<evidence type="ECO:0000313" key="10">
    <source>
        <dbReference type="Proteomes" id="UP000236724"/>
    </source>
</evidence>
<evidence type="ECO:0000256" key="4">
    <source>
        <dbReference type="ARBA" id="ARBA00022603"/>
    </source>
</evidence>
<feature type="binding site" evidence="7">
    <location>
        <position position="56"/>
    </location>
    <ligand>
        <name>S-adenosyl-L-methionine</name>
        <dbReference type="ChEBI" id="CHEBI:59789"/>
    </ligand>
</feature>
<comment type="function">
    <text evidence="7">Specifically methylates the N4 position of cytidine in position 1402 (C1402) of 16S rRNA.</text>
</comment>
<dbReference type="PIRSF" id="PIRSF004486">
    <property type="entry name" value="MraW"/>
    <property type="match status" value="1"/>
</dbReference>
<evidence type="ECO:0000256" key="7">
    <source>
        <dbReference type="HAMAP-Rule" id="MF_01007"/>
    </source>
</evidence>
<evidence type="ECO:0000256" key="8">
    <source>
        <dbReference type="SAM" id="MobiDB-lite"/>
    </source>
</evidence>
<dbReference type="SUPFAM" id="SSF53335">
    <property type="entry name" value="S-adenosyl-L-methionine-dependent methyltransferases"/>
    <property type="match status" value="1"/>
</dbReference>
<keyword evidence="10" id="KW-1185">Reference proteome</keyword>
<comment type="catalytic activity">
    <reaction evidence="7">
        <text>cytidine(1402) in 16S rRNA + S-adenosyl-L-methionine = N(4)-methylcytidine(1402) in 16S rRNA + S-adenosyl-L-homocysteine + H(+)</text>
        <dbReference type="Rhea" id="RHEA:42928"/>
        <dbReference type="Rhea" id="RHEA-COMP:10286"/>
        <dbReference type="Rhea" id="RHEA-COMP:10287"/>
        <dbReference type="ChEBI" id="CHEBI:15378"/>
        <dbReference type="ChEBI" id="CHEBI:57856"/>
        <dbReference type="ChEBI" id="CHEBI:59789"/>
        <dbReference type="ChEBI" id="CHEBI:74506"/>
        <dbReference type="ChEBI" id="CHEBI:82748"/>
        <dbReference type="EC" id="2.1.1.199"/>
    </reaction>
</comment>
<accession>A0A1H6FG41</accession>
<evidence type="ECO:0000256" key="3">
    <source>
        <dbReference type="ARBA" id="ARBA00022552"/>
    </source>
</evidence>
<comment type="similarity">
    <text evidence="1 7">Belongs to the methyltransferase superfamily. RsmH family.</text>
</comment>
<organism evidence="9 10">
    <name type="scientific">Candidatus Venteria ishoeyi</name>
    <dbReference type="NCBI Taxonomy" id="1899563"/>
    <lineage>
        <taxon>Bacteria</taxon>
        <taxon>Pseudomonadati</taxon>
        <taxon>Pseudomonadota</taxon>
        <taxon>Gammaproteobacteria</taxon>
        <taxon>Thiotrichales</taxon>
        <taxon>Thiotrichaceae</taxon>
        <taxon>Venteria</taxon>
    </lineage>
</organism>
<feature type="region of interest" description="Disordered" evidence="8">
    <location>
        <begin position="292"/>
        <end position="313"/>
    </location>
</feature>
<proteinExistence type="inferred from homology"/>
<sequence>MTATDFAHESVLLEAALQGLAIQEAGIYVDATFGRGGHSRALLSQLGPQGQLLGLDQDPQAITTGLKLAQADPRFQIIHSNFHDITQVLSELGWLGKVNGILFDLGVSSPQLDDPERGFSFLRDGPLDMRMNPLQGISAADWINRAQASDIADVLYQYGEERYSRRIARAIVYQRGQQPILRTAVLAEIIKTAHPAWERHKHPATRSFQAIRIYINRELEGLEETLAQMPQILAQGGRLAVISFHSLEDRIVKRYLREQSRGAQFPPGVPVTEAQINQTRLFKTLGKAIRPSPQEVQQNPRARSATLRVAQRL</sequence>
<feature type="binding site" evidence="7">
    <location>
        <position position="104"/>
    </location>
    <ligand>
        <name>S-adenosyl-L-methionine</name>
        <dbReference type="ChEBI" id="CHEBI:59789"/>
    </ligand>
</feature>
<dbReference type="Gene3D" id="1.10.150.170">
    <property type="entry name" value="Putative methyltransferase TM0872, insert domain"/>
    <property type="match status" value="1"/>
</dbReference>
<feature type="binding site" evidence="7">
    <location>
        <position position="82"/>
    </location>
    <ligand>
        <name>S-adenosyl-L-methionine</name>
        <dbReference type="ChEBI" id="CHEBI:59789"/>
    </ligand>
</feature>
<dbReference type="InterPro" id="IPR023397">
    <property type="entry name" value="SAM-dep_MeTrfase_MraW_recog"/>
</dbReference>
<name>A0A1H6FG41_9GAMM</name>
<comment type="subcellular location">
    <subcellularLocation>
        <location evidence="7">Cytoplasm</location>
    </subcellularLocation>
</comment>
<evidence type="ECO:0000256" key="6">
    <source>
        <dbReference type="ARBA" id="ARBA00022691"/>
    </source>
</evidence>
<dbReference type="FunFam" id="1.10.150.170:FF:000001">
    <property type="entry name" value="Ribosomal RNA small subunit methyltransferase H"/>
    <property type="match status" value="1"/>
</dbReference>
<keyword evidence="6 7" id="KW-0949">S-adenosyl-L-methionine</keyword>